<feature type="region of interest" description="Disordered" evidence="2">
    <location>
        <begin position="1"/>
        <end position="32"/>
    </location>
</feature>
<dbReference type="SMART" id="SM00470">
    <property type="entry name" value="ParB"/>
    <property type="match status" value="1"/>
</dbReference>
<dbReference type="Gene3D" id="1.10.10.2830">
    <property type="match status" value="1"/>
</dbReference>
<dbReference type="Gene3D" id="3.90.1530.30">
    <property type="match status" value="1"/>
</dbReference>
<dbReference type="PANTHER" id="PTHR33375:SF1">
    <property type="entry name" value="CHROMOSOME-PARTITIONING PROTEIN PARB-RELATED"/>
    <property type="match status" value="1"/>
</dbReference>
<sequence>MASAASKKNRPSLIPQSMLGGPANPDVPAVRASAQDVYASAATGSLPPEPNPIKTDEQWQALSDTLRPAAANPAMLRPERNGGVVGAFASAMSHASMSSTHYADLLNQLKTGSVVIELDPGMIEPSFVADRMNIDSEDIQILADQISAQGQLIPILVRPHPKQEGRFETAYGHRRTLACARLGKTVKAVVRELSDDELVIAQGQENNARLNLSYIERARFARALADRNTARPVIADALALSNVTQISWFLTLLDKIPEEIISAIGPAQGIGRRRWEALGKLIDGSETLMSLALKTIEAGDFTDRATDDRFEHLMRVITRTQRPRIEPDVVVTNADGAKLAKCLIKDKSAVVKFDRGIDPKFSEFVIGKLNSLYAEYSAQT</sequence>
<dbReference type="PANTHER" id="PTHR33375">
    <property type="entry name" value="CHROMOSOME-PARTITIONING PROTEIN PARB-RELATED"/>
    <property type="match status" value="1"/>
</dbReference>
<evidence type="ECO:0000313" key="4">
    <source>
        <dbReference type="EMBL" id="MFC3637305.1"/>
    </source>
</evidence>
<evidence type="ECO:0000256" key="2">
    <source>
        <dbReference type="SAM" id="MobiDB-lite"/>
    </source>
</evidence>
<dbReference type="Pfam" id="PF07506">
    <property type="entry name" value="RepB"/>
    <property type="match status" value="1"/>
</dbReference>
<dbReference type="CDD" id="cd16405">
    <property type="entry name" value="RepB_like_N"/>
    <property type="match status" value="1"/>
</dbReference>
<dbReference type="NCBIfam" id="TIGR03454">
    <property type="entry name" value="partition_RepB"/>
    <property type="match status" value="1"/>
</dbReference>
<dbReference type="InterPro" id="IPR003115">
    <property type="entry name" value="ParB_N"/>
</dbReference>
<dbReference type="InterPro" id="IPR050336">
    <property type="entry name" value="Chromosome_partition/occlusion"/>
</dbReference>
<gene>
    <name evidence="4" type="primary">repB</name>
    <name evidence="4" type="ORF">ACFONL_07900</name>
</gene>
<dbReference type="InterPro" id="IPR017819">
    <property type="entry name" value="Plasmid_partition_RepB"/>
</dbReference>
<dbReference type="SUPFAM" id="SSF109709">
    <property type="entry name" value="KorB DNA-binding domain-like"/>
    <property type="match status" value="1"/>
</dbReference>
<evidence type="ECO:0000256" key="1">
    <source>
        <dbReference type="ARBA" id="ARBA00006295"/>
    </source>
</evidence>
<organism evidence="4 5">
    <name type="scientific">Camelimonas fluminis</name>
    <dbReference type="NCBI Taxonomy" id="1576911"/>
    <lineage>
        <taxon>Bacteria</taxon>
        <taxon>Pseudomonadati</taxon>
        <taxon>Pseudomonadota</taxon>
        <taxon>Alphaproteobacteria</taxon>
        <taxon>Hyphomicrobiales</taxon>
        <taxon>Chelatococcaceae</taxon>
        <taxon>Camelimonas</taxon>
    </lineage>
</organism>
<evidence type="ECO:0000259" key="3">
    <source>
        <dbReference type="SMART" id="SM00470"/>
    </source>
</evidence>
<evidence type="ECO:0000313" key="5">
    <source>
        <dbReference type="Proteomes" id="UP001595704"/>
    </source>
</evidence>
<dbReference type="Proteomes" id="UP001595704">
    <property type="component" value="Unassembled WGS sequence"/>
</dbReference>
<dbReference type="SUPFAM" id="SSF110849">
    <property type="entry name" value="ParB/Sulfiredoxin"/>
    <property type="match status" value="1"/>
</dbReference>
<comment type="similarity">
    <text evidence="1">Belongs to the ParB family.</text>
</comment>
<dbReference type="EMBL" id="JBHRYC010000034">
    <property type="protein sequence ID" value="MFC3637305.1"/>
    <property type="molecule type" value="Genomic_DNA"/>
</dbReference>
<dbReference type="InterPro" id="IPR036086">
    <property type="entry name" value="ParB/Sulfiredoxin_sf"/>
</dbReference>
<protein>
    <submittedName>
        <fullName evidence="4">Plasmid partitioning protein RepB</fullName>
    </submittedName>
</protein>
<reference evidence="5" key="1">
    <citation type="journal article" date="2019" name="Int. J. Syst. Evol. Microbiol.">
        <title>The Global Catalogue of Microorganisms (GCM) 10K type strain sequencing project: providing services to taxonomists for standard genome sequencing and annotation.</title>
        <authorList>
            <consortium name="The Broad Institute Genomics Platform"/>
            <consortium name="The Broad Institute Genome Sequencing Center for Infectious Disease"/>
            <person name="Wu L."/>
            <person name="Ma J."/>
        </authorList>
    </citation>
    <scope>NUCLEOTIDE SEQUENCE [LARGE SCALE GENOMIC DNA]</scope>
    <source>
        <strain evidence="5">KCTC 42282</strain>
    </source>
</reference>
<dbReference type="NCBIfam" id="TIGR00180">
    <property type="entry name" value="parB_part"/>
    <property type="match status" value="1"/>
</dbReference>
<dbReference type="InterPro" id="IPR011111">
    <property type="entry name" value="Plasmid_RepB"/>
</dbReference>
<proteinExistence type="inferred from homology"/>
<dbReference type="Pfam" id="PF02195">
    <property type="entry name" value="ParB_N"/>
    <property type="match status" value="1"/>
</dbReference>
<accession>A0ABV7UF27</accession>
<dbReference type="InterPro" id="IPR004437">
    <property type="entry name" value="ParB/RepB/Spo0J"/>
</dbReference>
<dbReference type="RefSeq" id="WP_191320749.1">
    <property type="nucleotide sequence ID" value="NZ_BNCG01000024.1"/>
</dbReference>
<feature type="domain" description="ParB-like N-terminal" evidence="3">
    <location>
        <begin position="116"/>
        <end position="207"/>
    </location>
</feature>
<dbReference type="InterPro" id="IPR037972">
    <property type="entry name" value="RepB_N"/>
</dbReference>
<name>A0ABV7UF27_9HYPH</name>
<keyword evidence="5" id="KW-1185">Reference proteome</keyword>
<comment type="caution">
    <text evidence="4">The sequence shown here is derived from an EMBL/GenBank/DDBJ whole genome shotgun (WGS) entry which is preliminary data.</text>
</comment>